<dbReference type="SMART" id="SM00741">
    <property type="entry name" value="SapB"/>
    <property type="match status" value="1"/>
</dbReference>
<reference evidence="5" key="1">
    <citation type="submission" date="2024-02" db="UniProtKB">
        <authorList>
            <consortium name="WormBaseParasite"/>
        </authorList>
    </citation>
    <scope>IDENTIFICATION</scope>
</reference>
<feature type="domain" description="Saposin B-type" evidence="3">
    <location>
        <begin position="27"/>
        <end position="102"/>
    </location>
</feature>
<dbReference type="AlphaFoldDB" id="A0AAF3ESM6"/>
<evidence type="ECO:0000313" key="4">
    <source>
        <dbReference type="Proteomes" id="UP000887575"/>
    </source>
</evidence>
<dbReference type="Proteomes" id="UP000887575">
    <property type="component" value="Unassembled WGS sequence"/>
</dbReference>
<evidence type="ECO:0000313" key="5">
    <source>
        <dbReference type="WBParaSite" id="MBELARI_LOCUS16829"/>
    </source>
</evidence>
<evidence type="ECO:0000259" key="3">
    <source>
        <dbReference type="PROSITE" id="PS50015"/>
    </source>
</evidence>
<name>A0AAF3ESM6_9BILA</name>
<accession>A0AAF3ESM6</accession>
<dbReference type="WBParaSite" id="MBELARI_LOCUS16829">
    <property type="protein sequence ID" value="MBELARI_LOCUS16829"/>
    <property type="gene ID" value="MBELARI_LOCUS16829"/>
</dbReference>
<sequence>MRTLLLLAAFFTISLSIALPPNMQAGGGLFCTVCTELVKDAETSGEQDVKAYLTKEIKAFCDTTGFLSTTCQAAFNSVVDQLCTYINQKLPPDVCCQKVGLC</sequence>
<dbReference type="InterPro" id="IPR011001">
    <property type="entry name" value="Saposin-like"/>
</dbReference>
<dbReference type="InterPro" id="IPR008139">
    <property type="entry name" value="SaposinB_dom"/>
</dbReference>
<dbReference type="Gene3D" id="1.10.225.10">
    <property type="entry name" value="Saposin-like"/>
    <property type="match status" value="1"/>
</dbReference>
<protein>
    <submittedName>
        <fullName evidence="5">Saposin B-type domain-containing protein</fullName>
    </submittedName>
</protein>
<proteinExistence type="predicted"/>
<evidence type="ECO:0000256" key="1">
    <source>
        <dbReference type="ARBA" id="ARBA00023157"/>
    </source>
</evidence>
<feature type="signal peptide" evidence="2">
    <location>
        <begin position="1"/>
        <end position="18"/>
    </location>
</feature>
<keyword evidence="4" id="KW-1185">Reference proteome</keyword>
<feature type="chain" id="PRO_5041975935" evidence="2">
    <location>
        <begin position="19"/>
        <end position="102"/>
    </location>
</feature>
<dbReference type="PROSITE" id="PS50015">
    <property type="entry name" value="SAP_B"/>
    <property type="match status" value="1"/>
</dbReference>
<keyword evidence="1" id="KW-1015">Disulfide bond</keyword>
<dbReference type="SUPFAM" id="SSF47862">
    <property type="entry name" value="Saposin"/>
    <property type="match status" value="1"/>
</dbReference>
<keyword evidence="2" id="KW-0732">Signal</keyword>
<evidence type="ECO:0000256" key="2">
    <source>
        <dbReference type="SAM" id="SignalP"/>
    </source>
</evidence>
<organism evidence="4 5">
    <name type="scientific">Mesorhabditis belari</name>
    <dbReference type="NCBI Taxonomy" id="2138241"/>
    <lineage>
        <taxon>Eukaryota</taxon>
        <taxon>Metazoa</taxon>
        <taxon>Ecdysozoa</taxon>
        <taxon>Nematoda</taxon>
        <taxon>Chromadorea</taxon>
        <taxon>Rhabditida</taxon>
        <taxon>Rhabditina</taxon>
        <taxon>Rhabditomorpha</taxon>
        <taxon>Rhabditoidea</taxon>
        <taxon>Rhabditidae</taxon>
        <taxon>Mesorhabditinae</taxon>
        <taxon>Mesorhabditis</taxon>
    </lineage>
</organism>